<gene>
    <name evidence="7" type="ORF">SV7mr_06260</name>
</gene>
<sequence>MIGLEPDILSQLNLSLQFADATQWLSSLSWNHWLPLAEATAGSAEATAESLFSIGGIMTLLMLVLLQAVLGFDNLLYISIESKRVPEEHQSNVRRWGIGLAIVFRIVLLYIVLALLEILEESFFDCNTKAITMQMSGHALIVIGGGAFILWTALKEIYHLLAIPNLDQDEPHAKKGNSVGKAIALIVTMNLVFSFDSILSAKALTDNKAIMAVAIVISGLLMIFLADHVSAFLKKNRMYEVLGLFILFIVGVMLVSEGGHLAKLELFGYHVEAMAKSTFYFVLFVLIVVDVVQSRYQKKLLMQQERLREAVTEEPGPTESNE</sequence>
<comment type="subcellular location">
    <subcellularLocation>
        <location evidence="1">Membrane</location>
        <topology evidence="1">Multi-pass membrane protein</topology>
    </subcellularLocation>
</comment>
<dbReference type="Pfam" id="PF03741">
    <property type="entry name" value="TerC"/>
    <property type="match status" value="1"/>
</dbReference>
<evidence type="ECO:0000313" key="7">
    <source>
        <dbReference type="EMBL" id="QDT58137.1"/>
    </source>
</evidence>
<feature type="transmembrane region" description="Helical" evidence="6">
    <location>
        <begin position="136"/>
        <end position="154"/>
    </location>
</feature>
<evidence type="ECO:0000256" key="4">
    <source>
        <dbReference type="ARBA" id="ARBA00022989"/>
    </source>
</evidence>
<evidence type="ECO:0000256" key="2">
    <source>
        <dbReference type="ARBA" id="ARBA00007511"/>
    </source>
</evidence>
<comment type="similarity">
    <text evidence="2">Belongs to the TerC family.</text>
</comment>
<feature type="transmembrane region" description="Helical" evidence="6">
    <location>
        <begin position="238"/>
        <end position="258"/>
    </location>
</feature>
<feature type="transmembrane region" description="Helical" evidence="6">
    <location>
        <begin position="182"/>
        <end position="203"/>
    </location>
</feature>
<evidence type="ECO:0000256" key="6">
    <source>
        <dbReference type="SAM" id="Phobius"/>
    </source>
</evidence>
<proteinExistence type="inferred from homology"/>
<dbReference type="PANTHER" id="PTHR30238">
    <property type="entry name" value="MEMBRANE BOUND PREDICTED REDOX MODULATOR"/>
    <property type="match status" value="1"/>
</dbReference>
<evidence type="ECO:0000313" key="8">
    <source>
        <dbReference type="Proteomes" id="UP000315003"/>
    </source>
</evidence>
<feature type="transmembrane region" description="Helical" evidence="6">
    <location>
        <begin position="96"/>
        <end position="116"/>
    </location>
</feature>
<dbReference type="GO" id="GO:0016020">
    <property type="term" value="C:membrane"/>
    <property type="evidence" value="ECO:0007669"/>
    <property type="project" value="UniProtKB-SubCell"/>
</dbReference>
<dbReference type="EMBL" id="CP036272">
    <property type="protein sequence ID" value="QDT58137.1"/>
    <property type="molecule type" value="Genomic_DNA"/>
</dbReference>
<evidence type="ECO:0000256" key="3">
    <source>
        <dbReference type="ARBA" id="ARBA00022692"/>
    </source>
</evidence>
<protein>
    <submittedName>
        <fullName evidence="7">Integral membrane protein TerC family protein</fullName>
    </submittedName>
</protein>
<accession>A0A517SPS7</accession>
<dbReference type="InterPro" id="IPR005496">
    <property type="entry name" value="Integral_membrane_TerC"/>
</dbReference>
<evidence type="ECO:0000256" key="5">
    <source>
        <dbReference type="ARBA" id="ARBA00023136"/>
    </source>
</evidence>
<evidence type="ECO:0000256" key="1">
    <source>
        <dbReference type="ARBA" id="ARBA00004141"/>
    </source>
</evidence>
<dbReference type="PANTHER" id="PTHR30238:SF4">
    <property type="entry name" value="SLL1022 PROTEIN"/>
    <property type="match status" value="1"/>
</dbReference>
<feature type="transmembrane region" description="Helical" evidence="6">
    <location>
        <begin position="51"/>
        <end position="76"/>
    </location>
</feature>
<feature type="transmembrane region" description="Helical" evidence="6">
    <location>
        <begin position="209"/>
        <end position="226"/>
    </location>
</feature>
<keyword evidence="3 6" id="KW-0812">Transmembrane</keyword>
<reference evidence="7 8" key="1">
    <citation type="submission" date="2019-02" db="EMBL/GenBank/DDBJ databases">
        <title>Deep-cultivation of Planctomycetes and their phenomic and genomic characterization uncovers novel biology.</title>
        <authorList>
            <person name="Wiegand S."/>
            <person name="Jogler M."/>
            <person name="Boedeker C."/>
            <person name="Pinto D."/>
            <person name="Vollmers J."/>
            <person name="Rivas-Marin E."/>
            <person name="Kohn T."/>
            <person name="Peeters S.H."/>
            <person name="Heuer A."/>
            <person name="Rast P."/>
            <person name="Oberbeckmann S."/>
            <person name="Bunk B."/>
            <person name="Jeske O."/>
            <person name="Meyerdierks A."/>
            <person name="Storesund J.E."/>
            <person name="Kallscheuer N."/>
            <person name="Luecker S."/>
            <person name="Lage O.M."/>
            <person name="Pohl T."/>
            <person name="Merkel B.J."/>
            <person name="Hornburger P."/>
            <person name="Mueller R.-W."/>
            <person name="Bruemmer F."/>
            <person name="Labrenz M."/>
            <person name="Spormann A.M."/>
            <person name="Op den Camp H."/>
            <person name="Overmann J."/>
            <person name="Amann R."/>
            <person name="Jetten M.S.M."/>
            <person name="Mascher T."/>
            <person name="Medema M.H."/>
            <person name="Devos D.P."/>
            <person name="Kaster A.-K."/>
            <person name="Ovreas L."/>
            <person name="Rohde M."/>
            <person name="Galperin M.Y."/>
            <person name="Jogler C."/>
        </authorList>
    </citation>
    <scope>NUCLEOTIDE SEQUENCE [LARGE SCALE GENOMIC DNA]</scope>
    <source>
        <strain evidence="7 8">SV_7m_r</strain>
    </source>
</reference>
<organism evidence="7 8">
    <name type="scientific">Stieleria bergensis</name>
    <dbReference type="NCBI Taxonomy" id="2528025"/>
    <lineage>
        <taxon>Bacteria</taxon>
        <taxon>Pseudomonadati</taxon>
        <taxon>Planctomycetota</taxon>
        <taxon>Planctomycetia</taxon>
        <taxon>Pirellulales</taxon>
        <taxon>Pirellulaceae</taxon>
        <taxon>Stieleria</taxon>
    </lineage>
</organism>
<dbReference type="AlphaFoldDB" id="A0A517SPS7"/>
<keyword evidence="5 6" id="KW-0472">Membrane</keyword>
<keyword evidence="8" id="KW-1185">Reference proteome</keyword>
<keyword evidence="4 6" id="KW-1133">Transmembrane helix</keyword>
<feature type="transmembrane region" description="Helical" evidence="6">
    <location>
        <begin position="278"/>
        <end position="296"/>
    </location>
</feature>
<dbReference type="Proteomes" id="UP000315003">
    <property type="component" value="Chromosome"/>
</dbReference>
<name>A0A517SPS7_9BACT</name>